<dbReference type="InterPro" id="IPR049450">
    <property type="entry name" value="ACOT8-like_C"/>
</dbReference>
<evidence type="ECO:0000259" key="3">
    <source>
        <dbReference type="Pfam" id="PF20789"/>
    </source>
</evidence>
<dbReference type="EMBL" id="BBYQ01000118">
    <property type="protein sequence ID" value="GAP31537.1"/>
    <property type="molecule type" value="Genomic_DNA"/>
</dbReference>
<feature type="domain" description="Acyl-CoA thioesterase-like C-terminal" evidence="3">
    <location>
        <begin position="170"/>
        <end position="263"/>
    </location>
</feature>
<feature type="region of interest" description="Disordered" evidence="1">
    <location>
        <begin position="127"/>
        <end position="150"/>
    </location>
</feature>
<evidence type="ECO:0000313" key="5">
    <source>
        <dbReference type="Proteomes" id="UP000037179"/>
    </source>
</evidence>
<feature type="non-terminal residue" evidence="4">
    <location>
        <position position="1"/>
    </location>
</feature>
<dbReference type="AlphaFoldDB" id="A0ABC9Z1N8"/>
<feature type="domain" description="Acyl-CoA thioesterase-like N-terminal HotDog" evidence="2">
    <location>
        <begin position="39"/>
        <end position="119"/>
    </location>
</feature>
<reference evidence="4 5" key="2">
    <citation type="journal article" date="2016" name="Genome Announc.">
        <title>Draft Genome Sequence of Erythromycin- and Oxytetracycline-Sensitive Nocardia seriolae Strain U-1 (NBRC 110359).</title>
        <authorList>
            <person name="Imajoh M."/>
            <person name="Sukeda M."/>
            <person name="Shimizu M."/>
            <person name="Yamane J."/>
            <person name="Ohnishi K."/>
            <person name="Oshima S."/>
        </authorList>
    </citation>
    <scope>NUCLEOTIDE SEQUENCE [LARGE SCALE GENOMIC DNA]</scope>
    <source>
        <strain evidence="4 5">U-1</strain>
    </source>
</reference>
<proteinExistence type="predicted"/>
<gene>
    <name evidence="4" type="ORF">NSK11_contig00118-0001</name>
</gene>
<reference evidence="5" key="1">
    <citation type="submission" date="2015-07" db="EMBL/GenBank/DDBJ databases">
        <title>Nocardia seriolae U-1 whole genome shotgun sequence.</title>
        <authorList>
            <person name="Imajoh M."/>
            <person name="Fukumoto Y."/>
            <person name="Sukeda M."/>
            <person name="Yamane J."/>
            <person name="Yamasaki K."/>
            <person name="Shimizu M."/>
            <person name="Ohnishi K."/>
            <person name="Oshima S."/>
        </authorList>
    </citation>
    <scope>NUCLEOTIDE SEQUENCE [LARGE SCALE GENOMIC DNA]</scope>
    <source>
        <strain evidence="5">U-1</strain>
    </source>
</reference>
<evidence type="ECO:0008006" key="6">
    <source>
        <dbReference type="Google" id="ProtNLM"/>
    </source>
</evidence>
<dbReference type="Pfam" id="PF20789">
    <property type="entry name" value="4HBT_3C"/>
    <property type="match status" value="1"/>
</dbReference>
<dbReference type="InterPro" id="IPR042171">
    <property type="entry name" value="Acyl-CoA_hotdog"/>
</dbReference>
<name>A0ABC9Z1N8_9NOCA</name>
<dbReference type="Gene3D" id="2.40.160.210">
    <property type="entry name" value="Acyl-CoA thioesterase, double hotdog domain"/>
    <property type="match status" value="1"/>
</dbReference>
<evidence type="ECO:0000259" key="2">
    <source>
        <dbReference type="Pfam" id="PF13622"/>
    </source>
</evidence>
<dbReference type="Proteomes" id="UP000037179">
    <property type="component" value="Unassembled WGS sequence"/>
</dbReference>
<sequence length="293" mass="31904">LWKQWIDQPEWTGAGAVVDVPAYFDEVDGGFVPTPHAASEWSKAQVVGPALTGLLARELERAHATDGFVPVRLTVDLFSAARFEHTTTPSVRVRDGRRIRVADVSVVQGGTVAARASVVLLQPAEQPPGELWRRDREPQPPALELAPPSPLPQVPLFDSGEDDPLWNSVPSDHENNHRKRAWQNPIRVVTGEELTPFVRVALVAEATSMMTNWGDKGIGFINTDMTLGLSRLPVGTEIGVEADSHFSERGMAVGVATLFDRTGSFGSAMVTSLSNAGRQISNAQLDMVMRRRS</sequence>
<comment type="caution">
    <text evidence="4">The sequence shown here is derived from an EMBL/GenBank/DDBJ whole genome shotgun (WGS) entry which is preliminary data.</text>
</comment>
<dbReference type="InterPro" id="IPR049449">
    <property type="entry name" value="TesB_ACOT8-like_N"/>
</dbReference>
<organism evidence="4 5">
    <name type="scientific">Nocardia seriolae</name>
    <dbReference type="NCBI Taxonomy" id="37332"/>
    <lineage>
        <taxon>Bacteria</taxon>
        <taxon>Bacillati</taxon>
        <taxon>Actinomycetota</taxon>
        <taxon>Actinomycetes</taxon>
        <taxon>Mycobacteriales</taxon>
        <taxon>Nocardiaceae</taxon>
        <taxon>Nocardia</taxon>
    </lineage>
</organism>
<keyword evidence="5" id="KW-1185">Reference proteome</keyword>
<evidence type="ECO:0000313" key="4">
    <source>
        <dbReference type="EMBL" id="GAP31537.1"/>
    </source>
</evidence>
<evidence type="ECO:0000256" key="1">
    <source>
        <dbReference type="SAM" id="MobiDB-lite"/>
    </source>
</evidence>
<accession>A0ABC9Z1N8</accession>
<dbReference type="Pfam" id="PF13622">
    <property type="entry name" value="4HBT_3"/>
    <property type="match status" value="1"/>
</dbReference>
<protein>
    <recommendedName>
        <fullName evidence="6">Thioesterase family protein</fullName>
    </recommendedName>
</protein>